<evidence type="ECO:0000313" key="2">
    <source>
        <dbReference type="EnsemblProtists" id="EOD16260"/>
    </source>
</evidence>
<protein>
    <recommendedName>
        <fullName evidence="1">THIF-type NAD/FAD binding fold domain-containing protein</fullName>
    </recommendedName>
</protein>
<dbReference type="SUPFAM" id="SSF69572">
    <property type="entry name" value="Activating enzymes of the ubiquitin-like proteins"/>
    <property type="match status" value="1"/>
</dbReference>
<dbReference type="HOGENOM" id="CLU_669843_0_0_1"/>
<dbReference type="STRING" id="2903.R1DP50"/>
<dbReference type="eggNOG" id="KOG2018">
    <property type="taxonomic scope" value="Eukaryota"/>
</dbReference>
<dbReference type="GeneID" id="17262409"/>
<dbReference type="Proteomes" id="UP000013827">
    <property type="component" value="Unassembled WGS sequence"/>
</dbReference>
<dbReference type="GO" id="GO:0061504">
    <property type="term" value="P:cyclic threonylcarbamoyladenosine biosynthetic process"/>
    <property type="evidence" value="ECO:0007669"/>
    <property type="project" value="TreeGrafter"/>
</dbReference>
<evidence type="ECO:0000259" key="1">
    <source>
        <dbReference type="Pfam" id="PF00899"/>
    </source>
</evidence>
<dbReference type="KEGG" id="ehx:EMIHUDRAFT_102870"/>
<dbReference type="PaxDb" id="2903-EOD16260"/>
<dbReference type="InterPro" id="IPR045886">
    <property type="entry name" value="ThiF/MoeB/HesA"/>
</dbReference>
<dbReference type="InterPro" id="IPR000594">
    <property type="entry name" value="ThiF_NAD_FAD-bd"/>
</dbReference>
<feature type="domain" description="THIF-type NAD/FAD binding fold" evidence="1">
    <location>
        <begin position="46"/>
        <end position="176"/>
    </location>
</feature>
<reference evidence="2" key="2">
    <citation type="submission" date="2024-10" db="UniProtKB">
        <authorList>
            <consortium name="EnsemblProtists"/>
        </authorList>
    </citation>
    <scope>IDENTIFICATION</scope>
</reference>
<dbReference type="EnsemblProtists" id="EOD16260">
    <property type="protein sequence ID" value="EOD16260"/>
    <property type="gene ID" value="EMIHUDRAFT_102870"/>
</dbReference>
<dbReference type="GO" id="GO:0008641">
    <property type="term" value="F:ubiquitin-like modifier activating enzyme activity"/>
    <property type="evidence" value="ECO:0007669"/>
    <property type="project" value="InterPro"/>
</dbReference>
<dbReference type="RefSeq" id="XP_005768689.1">
    <property type="nucleotide sequence ID" value="XM_005768632.1"/>
</dbReference>
<keyword evidence="3" id="KW-1185">Reference proteome</keyword>
<sequence length="411" mass="43461">MLLRASTLLLVGALLLASIRRRRRASGRPVLAPRCAAVEAGAAPLVVVVGLGGVGSHAAQLLLRGGVVRLRLVDFDQVTLSSLNRHATATRAEVGLAKALALRAALLAIRPGAEIDARVSLFNAAAAAELLGGPVALVIDAIDDIATKAELQVHCFRAGLPLLSALGAGGKADCGCLHVAPLADVLGDPVASSVGKLVRAAEPAGGDWWRSLDQRVECVYSSEKQRVGLLPMPAGASKESLGSQPTFRARVLPVLPPEHVRTRHLPEWSPPEAWPLSFDEVGIVVNLVFRSRCAISGLRPQDPSRPQFCLCPLDEAGPPIMDLTAIQKGTTLKPTQTNDRSEPVKESVTIKASPMNQLKEELKEKPKLNHVDTVDKSAPMIESSTKIAKDARPQLMSELLTKSSSHGIAAS</sequence>
<dbReference type="AlphaFoldDB" id="A0A0D3IYC5"/>
<dbReference type="Gene3D" id="3.40.50.720">
    <property type="entry name" value="NAD(P)-binding Rossmann-like Domain"/>
    <property type="match status" value="1"/>
</dbReference>
<dbReference type="GO" id="GO:0061503">
    <property type="term" value="F:tRNA threonylcarbamoyladenosine dehydratase"/>
    <property type="evidence" value="ECO:0007669"/>
    <property type="project" value="TreeGrafter"/>
</dbReference>
<proteinExistence type="predicted"/>
<dbReference type="Pfam" id="PF00899">
    <property type="entry name" value="ThiF"/>
    <property type="match status" value="1"/>
</dbReference>
<dbReference type="PANTHER" id="PTHR43267">
    <property type="entry name" value="TRNA THREONYLCARBAMOYLADENOSINE DEHYDRATASE"/>
    <property type="match status" value="1"/>
</dbReference>
<evidence type="ECO:0000313" key="3">
    <source>
        <dbReference type="Proteomes" id="UP000013827"/>
    </source>
</evidence>
<accession>A0A0D3IYC5</accession>
<reference evidence="3" key="1">
    <citation type="journal article" date="2013" name="Nature">
        <title>Pan genome of the phytoplankton Emiliania underpins its global distribution.</title>
        <authorList>
            <person name="Read B.A."/>
            <person name="Kegel J."/>
            <person name="Klute M.J."/>
            <person name="Kuo A."/>
            <person name="Lefebvre S.C."/>
            <person name="Maumus F."/>
            <person name="Mayer C."/>
            <person name="Miller J."/>
            <person name="Monier A."/>
            <person name="Salamov A."/>
            <person name="Young J."/>
            <person name="Aguilar M."/>
            <person name="Claverie J.M."/>
            <person name="Frickenhaus S."/>
            <person name="Gonzalez K."/>
            <person name="Herman E.K."/>
            <person name="Lin Y.C."/>
            <person name="Napier J."/>
            <person name="Ogata H."/>
            <person name="Sarno A.F."/>
            <person name="Shmutz J."/>
            <person name="Schroeder D."/>
            <person name="de Vargas C."/>
            <person name="Verret F."/>
            <person name="von Dassow P."/>
            <person name="Valentin K."/>
            <person name="Van de Peer Y."/>
            <person name="Wheeler G."/>
            <person name="Dacks J.B."/>
            <person name="Delwiche C.F."/>
            <person name="Dyhrman S.T."/>
            <person name="Glockner G."/>
            <person name="John U."/>
            <person name="Richards T."/>
            <person name="Worden A.Z."/>
            <person name="Zhang X."/>
            <person name="Grigoriev I.V."/>
            <person name="Allen A.E."/>
            <person name="Bidle K."/>
            <person name="Borodovsky M."/>
            <person name="Bowler C."/>
            <person name="Brownlee C."/>
            <person name="Cock J.M."/>
            <person name="Elias M."/>
            <person name="Gladyshev V.N."/>
            <person name="Groth M."/>
            <person name="Guda C."/>
            <person name="Hadaegh A."/>
            <person name="Iglesias-Rodriguez M.D."/>
            <person name="Jenkins J."/>
            <person name="Jones B.M."/>
            <person name="Lawson T."/>
            <person name="Leese F."/>
            <person name="Lindquist E."/>
            <person name="Lobanov A."/>
            <person name="Lomsadze A."/>
            <person name="Malik S.B."/>
            <person name="Marsh M.E."/>
            <person name="Mackinder L."/>
            <person name="Mock T."/>
            <person name="Mueller-Roeber B."/>
            <person name="Pagarete A."/>
            <person name="Parker M."/>
            <person name="Probert I."/>
            <person name="Quesneville H."/>
            <person name="Raines C."/>
            <person name="Rensing S.A."/>
            <person name="Riano-Pachon D.M."/>
            <person name="Richier S."/>
            <person name="Rokitta S."/>
            <person name="Shiraiwa Y."/>
            <person name="Soanes D.M."/>
            <person name="van der Giezen M."/>
            <person name="Wahlund T.M."/>
            <person name="Williams B."/>
            <person name="Wilson W."/>
            <person name="Wolfe G."/>
            <person name="Wurch L.L."/>
        </authorList>
    </citation>
    <scope>NUCLEOTIDE SEQUENCE</scope>
</reference>
<dbReference type="InterPro" id="IPR035985">
    <property type="entry name" value="Ubiquitin-activating_enz"/>
</dbReference>
<organism evidence="2 3">
    <name type="scientific">Emiliania huxleyi (strain CCMP1516)</name>
    <dbReference type="NCBI Taxonomy" id="280463"/>
    <lineage>
        <taxon>Eukaryota</taxon>
        <taxon>Haptista</taxon>
        <taxon>Haptophyta</taxon>
        <taxon>Prymnesiophyceae</taxon>
        <taxon>Isochrysidales</taxon>
        <taxon>Noelaerhabdaceae</taxon>
        <taxon>Emiliania</taxon>
    </lineage>
</organism>
<name>A0A0D3IYC5_EMIH1</name>
<dbReference type="PANTHER" id="PTHR43267:SF2">
    <property type="entry name" value="TRNA THREONYLCARBAMOYLADENOSINE DEHYDRATASE 1-RELATED"/>
    <property type="match status" value="1"/>
</dbReference>